<protein>
    <submittedName>
        <fullName evidence="3">Tripartite-type tricarboxylate transporter receptor subunit TctC</fullName>
    </submittedName>
</protein>
<keyword evidence="3" id="KW-0675">Receptor</keyword>
<dbReference type="CDD" id="cd07012">
    <property type="entry name" value="PBP2_Bug_TTT"/>
    <property type="match status" value="1"/>
</dbReference>
<gene>
    <name evidence="3" type="ORF">EDC64_103208</name>
</gene>
<evidence type="ECO:0000313" key="4">
    <source>
        <dbReference type="Proteomes" id="UP000294664"/>
    </source>
</evidence>
<dbReference type="AlphaFoldDB" id="A0A4R3LZC8"/>
<proteinExistence type="inferred from homology"/>
<dbReference type="PROSITE" id="PS51257">
    <property type="entry name" value="PROKAR_LIPOPROTEIN"/>
    <property type="match status" value="1"/>
</dbReference>
<reference evidence="3 4" key="1">
    <citation type="submission" date="2019-03" db="EMBL/GenBank/DDBJ databases">
        <title>Genomic Encyclopedia of Type Strains, Phase IV (KMG-IV): sequencing the most valuable type-strain genomes for metagenomic binning, comparative biology and taxonomic classification.</title>
        <authorList>
            <person name="Goeker M."/>
        </authorList>
    </citation>
    <scope>NUCLEOTIDE SEQUENCE [LARGE SCALE GENOMIC DNA]</scope>
    <source>
        <strain evidence="3 4">DSM 9035</strain>
    </source>
</reference>
<organism evidence="3 4">
    <name type="scientific">Aquabacter spiritensis</name>
    <dbReference type="NCBI Taxonomy" id="933073"/>
    <lineage>
        <taxon>Bacteria</taxon>
        <taxon>Pseudomonadati</taxon>
        <taxon>Pseudomonadota</taxon>
        <taxon>Alphaproteobacteria</taxon>
        <taxon>Hyphomicrobiales</taxon>
        <taxon>Xanthobacteraceae</taxon>
        <taxon>Aquabacter</taxon>
    </lineage>
</organism>
<dbReference type="Gene3D" id="3.40.190.10">
    <property type="entry name" value="Periplasmic binding protein-like II"/>
    <property type="match status" value="1"/>
</dbReference>
<name>A0A4R3LZC8_9HYPH</name>
<dbReference type="InterPro" id="IPR042100">
    <property type="entry name" value="Bug_dom1"/>
</dbReference>
<dbReference type="Pfam" id="PF03401">
    <property type="entry name" value="TctC"/>
    <property type="match status" value="1"/>
</dbReference>
<dbReference type="Proteomes" id="UP000294664">
    <property type="component" value="Unassembled WGS sequence"/>
</dbReference>
<sequence length="329" mass="34729">MRRISRNLKLFALAALGFACAPAAAADFPTRPITVIVPYAPGGPSDIAMRTIADRMSQALGQSLVTENVPGAGGMIGAAKLARSAPDGYTMMIHQNGLVIAPALYPKQSIDVEKELTAVGLVNTSYSFLVGSTKVPAKTLPELIAWMKGPAQPVKFAHPGIGTLAHLQAIIFAKDIGAEVTLIGYKGGGQAMSDIVGGHADLVWAAPTTSAELILAKKIQGYGFGAPQRYPRLPEIPTMGQSGYPNLDIPFWQALFVPAGTPKPIIDKLNAALRETLADEKIQKAYVERGVQAFPPDQLSPEAANAFVAAEAKKWGAVVREANIQPEAN</sequence>
<dbReference type="RefSeq" id="WP_132030621.1">
    <property type="nucleotide sequence ID" value="NZ_SMAI01000003.1"/>
</dbReference>
<dbReference type="EMBL" id="SMAI01000003">
    <property type="protein sequence ID" value="TCT06104.1"/>
    <property type="molecule type" value="Genomic_DNA"/>
</dbReference>
<evidence type="ECO:0000256" key="1">
    <source>
        <dbReference type="ARBA" id="ARBA00006987"/>
    </source>
</evidence>
<dbReference type="InterPro" id="IPR005064">
    <property type="entry name" value="BUG"/>
</dbReference>
<dbReference type="OrthoDB" id="7962429at2"/>
<dbReference type="PANTHER" id="PTHR42928">
    <property type="entry name" value="TRICARBOXYLATE-BINDING PROTEIN"/>
    <property type="match status" value="1"/>
</dbReference>
<keyword evidence="2" id="KW-0732">Signal</keyword>
<evidence type="ECO:0000256" key="2">
    <source>
        <dbReference type="SAM" id="SignalP"/>
    </source>
</evidence>
<comment type="caution">
    <text evidence="3">The sequence shown here is derived from an EMBL/GenBank/DDBJ whole genome shotgun (WGS) entry which is preliminary data.</text>
</comment>
<comment type="similarity">
    <text evidence="1">Belongs to the UPF0065 (bug) family.</text>
</comment>
<dbReference type="PANTHER" id="PTHR42928:SF5">
    <property type="entry name" value="BLR1237 PROTEIN"/>
    <property type="match status" value="1"/>
</dbReference>
<feature type="chain" id="PRO_5020286086" evidence="2">
    <location>
        <begin position="26"/>
        <end position="329"/>
    </location>
</feature>
<dbReference type="SUPFAM" id="SSF53850">
    <property type="entry name" value="Periplasmic binding protein-like II"/>
    <property type="match status" value="1"/>
</dbReference>
<accession>A0A4R3LZC8</accession>
<evidence type="ECO:0000313" key="3">
    <source>
        <dbReference type="EMBL" id="TCT06104.1"/>
    </source>
</evidence>
<keyword evidence="4" id="KW-1185">Reference proteome</keyword>
<dbReference type="PIRSF" id="PIRSF017082">
    <property type="entry name" value="YflP"/>
    <property type="match status" value="1"/>
</dbReference>
<dbReference type="Gene3D" id="3.40.190.150">
    <property type="entry name" value="Bordetella uptake gene, domain 1"/>
    <property type="match status" value="1"/>
</dbReference>
<feature type="signal peptide" evidence="2">
    <location>
        <begin position="1"/>
        <end position="25"/>
    </location>
</feature>